<dbReference type="EMBL" id="CP001720">
    <property type="protein sequence ID" value="ACV63010.1"/>
    <property type="molecule type" value="Genomic_DNA"/>
</dbReference>
<dbReference type="eggNOG" id="COG3287">
    <property type="taxonomic scope" value="Bacteria"/>
</dbReference>
<dbReference type="InterPro" id="IPR029787">
    <property type="entry name" value="Nucleotide_cyclase"/>
</dbReference>
<dbReference type="CDD" id="cd01949">
    <property type="entry name" value="GGDEF"/>
    <property type="match status" value="1"/>
</dbReference>
<dbReference type="NCBIfam" id="TIGR00254">
    <property type="entry name" value="GGDEF"/>
    <property type="match status" value="1"/>
</dbReference>
<gene>
    <name evidence="2" type="ordered locus">Dtox_2191</name>
</gene>
<protein>
    <submittedName>
        <fullName evidence="2">Diguanylate cyclase</fullName>
    </submittedName>
</protein>
<dbReference type="InterPro" id="IPR043128">
    <property type="entry name" value="Rev_trsase/Diguanyl_cyclase"/>
</dbReference>
<dbReference type="GO" id="GO:0052621">
    <property type="term" value="F:diguanylate cyclase activity"/>
    <property type="evidence" value="ECO:0007669"/>
    <property type="project" value="TreeGrafter"/>
</dbReference>
<evidence type="ECO:0000313" key="3">
    <source>
        <dbReference type="Proteomes" id="UP000002217"/>
    </source>
</evidence>
<dbReference type="Pfam" id="PF08495">
    <property type="entry name" value="FIST"/>
    <property type="match status" value="1"/>
</dbReference>
<dbReference type="SMART" id="SM00897">
    <property type="entry name" value="FIST"/>
    <property type="match status" value="1"/>
</dbReference>
<evidence type="ECO:0000313" key="2">
    <source>
        <dbReference type="EMBL" id="ACV63010.1"/>
    </source>
</evidence>
<dbReference type="SMART" id="SM00267">
    <property type="entry name" value="GGDEF"/>
    <property type="match status" value="1"/>
</dbReference>
<dbReference type="InterPro" id="IPR019494">
    <property type="entry name" value="FIST_C"/>
</dbReference>
<dbReference type="PANTHER" id="PTHR45138:SF9">
    <property type="entry name" value="DIGUANYLATE CYCLASE DGCM-RELATED"/>
    <property type="match status" value="1"/>
</dbReference>
<dbReference type="Pfam" id="PF00990">
    <property type="entry name" value="GGDEF"/>
    <property type="match status" value="1"/>
</dbReference>
<dbReference type="GO" id="GO:0043709">
    <property type="term" value="P:cell adhesion involved in single-species biofilm formation"/>
    <property type="evidence" value="ECO:0007669"/>
    <property type="project" value="TreeGrafter"/>
</dbReference>
<sequence>MFVTVGYSDNPDSVVAGRHAAQIALSKANREERCDLVLLFCTARHNQRLLRNAVAEVVGNKSCIYGGGAVGVITNEYFGYAGDQVGIALFWFEDSKCTILTEEGLQESERKTGVRLGERLAQIGTTQVSPVVLFYDAIDRSKGDLRLLMATWLLDGLENGLGFLPDLIGAGMQGDHLGSETQQYFGNRMSVHSAIALTFSDDIQMNSVIMHGCHPASPYYTVTKADGPVILEINGKPALQFMDELLGSAISQEYYPFFLLLGINQGERWSEYDENNYASRLCLGIDKERNGIVMFEPDMVEGTEFRLMYRSLDLDYMKPKINALFEQIDGQEALFAMYIDCAGRCAGYGGVDMEDAILIQEAVDNRIPLLGIYTGVEIASIGGRPRGLDWTGVFCIFTKKKAGKGNSVKHENKHVWNRKNIGIRQNREIPLDAVVKLCEQNAAKILSLDAQSISIRHELEQKRRGFGLLSELSVYLQQGAGDDDIFLHVTQRINSALNMQRTVVLFPNDKSLFVPHILQGYPEELKEKITELQIKIDASFLEPESPVLVTAADDDTKLSDFREILKLEYFISTPIVVKNEVVAILITGRMTEAVPFLSRLSLSDVETVQAISTLLASAWVYRRWNDADKLAQTDGLTGLLNRGALELQTIKALKNCLSSGKICTFIIIDLDHFKQVNDTYGHLEGDAALKALAQALRQTFRATDIVARIGGDEFAVFCTFCDNVEQITRRVSRLIENWNHTPLVTTTGAEFYSSLSIGISVAPHNGTTYTELFQSADNALYCSKQRGRNQFTVSGSDEAMSKFSPT</sequence>
<dbReference type="RefSeq" id="WP_015757714.1">
    <property type="nucleotide sequence ID" value="NC_013216.1"/>
</dbReference>
<dbReference type="InterPro" id="IPR029016">
    <property type="entry name" value="GAF-like_dom_sf"/>
</dbReference>
<dbReference type="InterPro" id="IPR050469">
    <property type="entry name" value="Diguanylate_Cyclase"/>
</dbReference>
<dbReference type="InterPro" id="IPR013702">
    <property type="entry name" value="FIST_domain_N"/>
</dbReference>
<accession>C8VZN2</accession>
<dbReference type="eggNOG" id="COG2199">
    <property type="taxonomic scope" value="Bacteria"/>
</dbReference>
<evidence type="ECO:0000259" key="1">
    <source>
        <dbReference type="PROSITE" id="PS50887"/>
    </source>
</evidence>
<dbReference type="SUPFAM" id="SSF55073">
    <property type="entry name" value="Nucleotide cyclase"/>
    <property type="match status" value="1"/>
</dbReference>
<dbReference type="GO" id="GO:1902201">
    <property type="term" value="P:negative regulation of bacterial-type flagellum-dependent cell motility"/>
    <property type="evidence" value="ECO:0007669"/>
    <property type="project" value="TreeGrafter"/>
</dbReference>
<dbReference type="Proteomes" id="UP000002217">
    <property type="component" value="Chromosome"/>
</dbReference>
<dbReference type="FunFam" id="3.30.70.270:FF:000001">
    <property type="entry name" value="Diguanylate cyclase domain protein"/>
    <property type="match status" value="1"/>
</dbReference>
<name>C8VZN2_DESAS</name>
<dbReference type="Gene3D" id="3.30.450.40">
    <property type="match status" value="1"/>
</dbReference>
<dbReference type="STRING" id="485916.Dtox_2191"/>
<dbReference type="OrthoDB" id="9804955at2"/>
<dbReference type="AlphaFoldDB" id="C8VZN2"/>
<dbReference type="InterPro" id="IPR000160">
    <property type="entry name" value="GGDEF_dom"/>
</dbReference>
<reference evidence="2 3" key="1">
    <citation type="journal article" date="2009" name="Stand. Genomic Sci.">
        <title>Complete genome sequence of Desulfotomaculum acetoxidans type strain (5575).</title>
        <authorList>
            <person name="Spring S."/>
            <person name="Lapidus A."/>
            <person name="Schroder M."/>
            <person name="Gleim D."/>
            <person name="Sims D."/>
            <person name="Meincke L."/>
            <person name="Glavina Del Rio T."/>
            <person name="Tice H."/>
            <person name="Copeland A."/>
            <person name="Cheng J.F."/>
            <person name="Lucas S."/>
            <person name="Chen F."/>
            <person name="Nolan M."/>
            <person name="Bruce D."/>
            <person name="Goodwin L."/>
            <person name="Pitluck S."/>
            <person name="Ivanova N."/>
            <person name="Mavromatis K."/>
            <person name="Mikhailova N."/>
            <person name="Pati A."/>
            <person name="Chen A."/>
            <person name="Palaniappan K."/>
            <person name="Land M."/>
            <person name="Hauser L."/>
            <person name="Chang Y.J."/>
            <person name="Jeffries C.D."/>
            <person name="Chain P."/>
            <person name="Saunders E."/>
            <person name="Brettin T."/>
            <person name="Detter J.C."/>
            <person name="Goker M."/>
            <person name="Bristow J."/>
            <person name="Eisen J.A."/>
            <person name="Markowitz V."/>
            <person name="Hugenholtz P."/>
            <person name="Kyrpides N.C."/>
            <person name="Klenk H.P."/>
            <person name="Han C."/>
        </authorList>
    </citation>
    <scope>NUCLEOTIDE SEQUENCE [LARGE SCALE GENOMIC DNA]</scope>
    <source>
        <strain evidence="3">ATCC 49208 / DSM 771 / VKM B-1644</strain>
    </source>
</reference>
<dbReference type="KEGG" id="dae:Dtox_2191"/>
<dbReference type="PANTHER" id="PTHR45138">
    <property type="entry name" value="REGULATORY COMPONENTS OF SENSORY TRANSDUCTION SYSTEM"/>
    <property type="match status" value="1"/>
</dbReference>
<dbReference type="SUPFAM" id="SSF55781">
    <property type="entry name" value="GAF domain-like"/>
    <property type="match status" value="1"/>
</dbReference>
<dbReference type="Gene3D" id="3.30.70.270">
    <property type="match status" value="1"/>
</dbReference>
<dbReference type="GO" id="GO:0005886">
    <property type="term" value="C:plasma membrane"/>
    <property type="evidence" value="ECO:0007669"/>
    <property type="project" value="TreeGrafter"/>
</dbReference>
<dbReference type="PROSITE" id="PS50887">
    <property type="entry name" value="GGDEF"/>
    <property type="match status" value="1"/>
</dbReference>
<dbReference type="HOGENOM" id="CLU_349455_0_0_9"/>
<proteinExistence type="predicted"/>
<feature type="domain" description="GGDEF" evidence="1">
    <location>
        <begin position="661"/>
        <end position="796"/>
    </location>
</feature>
<keyword evidence="3" id="KW-1185">Reference proteome</keyword>
<organism evidence="2 3">
    <name type="scientific">Desulfofarcimen acetoxidans (strain ATCC 49208 / DSM 771 / KCTC 5769 / VKM B-1644 / 5575)</name>
    <name type="common">Desulfotomaculum acetoxidans</name>
    <dbReference type="NCBI Taxonomy" id="485916"/>
    <lineage>
        <taxon>Bacteria</taxon>
        <taxon>Bacillati</taxon>
        <taxon>Bacillota</taxon>
        <taxon>Clostridia</taxon>
        <taxon>Eubacteriales</taxon>
        <taxon>Peptococcaceae</taxon>
        <taxon>Desulfofarcimen</taxon>
    </lineage>
</organism>
<dbReference type="Pfam" id="PF10442">
    <property type="entry name" value="FIST_C"/>
    <property type="match status" value="1"/>
</dbReference>
<dbReference type="SMART" id="SM01204">
    <property type="entry name" value="FIST_C"/>
    <property type="match status" value="1"/>
</dbReference>